<keyword evidence="7" id="KW-1185">Reference proteome</keyword>
<feature type="domain" description="HTH crp-type" evidence="5">
    <location>
        <begin position="159"/>
        <end position="233"/>
    </location>
</feature>
<feature type="domain" description="Cyclic nucleotide-binding" evidence="4">
    <location>
        <begin position="25"/>
        <end position="145"/>
    </location>
</feature>
<dbReference type="InterPro" id="IPR050397">
    <property type="entry name" value="Env_Response_Regulators"/>
</dbReference>
<evidence type="ECO:0000256" key="3">
    <source>
        <dbReference type="ARBA" id="ARBA00023163"/>
    </source>
</evidence>
<evidence type="ECO:0000256" key="2">
    <source>
        <dbReference type="ARBA" id="ARBA00023125"/>
    </source>
</evidence>
<dbReference type="PROSITE" id="PS51063">
    <property type="entry name" value="HTH_CRP_2"/>
    <property type="match status" value="1"/>
</dbReference>
<reference evidence="6 7" key="1">
    <citation type="submission" date="2019-05" db="EMBL/GenBank/DDBJ databases">
        <title>The Complete Genome Sequence of the n-alkane-degrading Desulfoglaeba alkanexedens ALDC reveals multiple alkylsuccinate synthase gene clusters.</title>
        <authorList>
            <person name="Callaghan A.V."/>
            <person name="Davidova I.A."/>
            <person name="Duncan K.E."/>
            <person name="Morris B."/>
            <person name="McInerney M.J."/>
        </authorList>
    </citation>
    <scope>NUCLEOTIDE SEQUENCE [LARGE SCALE GENOMIC DNA]</scope>
    <source>
        <strain evidence="6 7">ALDC</strain>
    </source>
</reference>
<dbReference type="CDD" id="cd00038">
    <property type="entry name" value="CAP_ED"/>
    <property type="match status" value="1"/>
</dbReference>
<dbReference type="PANTHER" id="PTHR24567:SF74">
    <property type="entry name" value="HTH-TYPE TRANSCRIPTIONAL REGULATOR ARCR"/>
    <property type="match status" value="1"/>
</dbReference>
<dbReference type="GO" id="GO:0003677">
    <property type="term" value="F:DNA binding"/>
    <property type="evidence" value="ECO:0007669"/>
    <property type="project" value="UniProtKB-KW"/>
</dbReference>
<reference evidence="6 7" key="2">
    <citation type="submission" date="2019-05" db="EMBL/GenBank/DDBJ databases">
        <authorList>
            <person name="Suflita J.M."/>
            <person name="Marks C.R."/>
        </authorList>
    </citation>
    <scope>NUCLEOTIDE SEQUENCE [LARGE SCALE GENOMIC DNA]</scope>
    <source>
        <strain evidence="6 7">ALDC</strain>
    </source>
</reference>
<dbReference type="InterPro" id="IPR036388">
    <property type="entry name" value="WH-like_DNA-bd_sf"/>
</dbReference>
<accession>A0A4P8L5D1</accession>
<protein>
    <submittedName>
        <fullName evidence="6">Crp/Fnr family transcriptional regulator</fullName>
    </submittedName>
</protein>
<evidence type="ECO:0000313" key="6">
    <source>
        <dbReference type="EMBL" id="QCQ22275.1"/>
    </source>
</evidence>
<name>A0A4P8L5D1_9BACT</name>
<dbReference type="PANTHER" id="PTHR24567">
    <property type="entry name" value="CRP FAMILY TRANSCRIPTIONAL REGULATORY PROTEIN"/>
    <property type="match status" value="1"/>
</dbReference>
<dbReference type="SMART" id="SM00100">
    <property type="entry name" value="cNMP"/>
    <property type="match status" value="1"/>
</dbReference>
<dbReference type="InterPro" id="IPR036390">
    <property type="entry name" value="WH_DNA-bd_sf"/>
</dbReference>
<dbReference type="AlphaFoldDB" id="A0A4P8L5D1"/>
<dbReference type="PROSITE" id="PS50042">
    <property type="entry name" value="CNMP_BINDING_3"/>
    <property type="match status" value="1"/>
</dbReference>
<proteinExistence type="predicted"/>
<dbReference type="Proteomes" id="UP000298602">
    <property type="component" value="Chromosome"/>
</dbReference>
<dbReference type="OrthoDB" id="5415223at2"/>
<dbReference type="EMBL" id="CP040098">
    <property type="protein sequence ID" value="QCQ22275.1"/>
    <property type="molecule type" value="Genomic_DNA"/>
</dbReference>
<keyword evidence="2" id="KW-0238">DNA-binding</keyword>
<dbReference type="GO" id="GO:0005829">
    <property type="term" value="C:cytosol"/>
    <property type="evidence" value="ECO:0007669"/>
    <property type="project" value="TreeGrafter"/>
</dbReference>
<dbReference type="SUPFAM" id="SSF46785">
    <property type="entry name" value="Winged helix' DNA-binding domain"/>
    <property type="match status" value="1"/>
</dbReference>
<dbReference type="KEGG" id="dax:FDQ92_08950"/>
<evidence type="ECO:0000259" key="5">
    <source>
        <dbReference type="PROSITE" id="PS51063"/>
    </source>
</evidence>
<evidence type="ECO:0000256" key="1">
    <source>
        <dbReference type="ARBA" id="ARBA00023015"/>
    </source>
</evidence>
<keyword evidence="1" id="KW-0805">Transcription regulation</keyword>
<organism evidence="6 7">
    <name type="scientific">Desulfoglaeba alkanexedens ALDC</name>
    <dbReference type="NCBI Taxonomy" id="980445"/>
    <lineage>
        <taxon>Bacteria</taxon>
        <taxon>Pseudomonadati</taxon>
        <taxon>Thermodesulfobacteriota</taxon>
        <taxon>Syntrophobacteria</taxon>
        <taxon>Syntrophobacterales</taxon>
        <taxon>Syntrophobacteraceae</taxon>
        <taxon>Desulfoglaeba</taxon>
    </lineage>
</organism>
<dbReference type="SUPFAM" id="SSF51206">
    <property type="entry name" value="cAMP-binding domain-like"/>
    <property type="match status" value="1"/>
</dbReference>
<gene>
    <name evidence="6" type="ORF">FDQ92_08950</name>
</gene>
<dbReference type="SMART" id="SM00419">
    <property type="entry name" value="HTH_CRP"/>
    <property type="match status" value="1"/>
</dbReference>
<dbReference type="Gene3D" id="1.10.10.10">
    <property type="entry name" value="Winged helix-like DNA-binding domain superfamily/Winged helix DNA-binding domain"/>
    <property type="match status" value="1"/>
</dbReference>
<evidence type="ECO:0000259" key="4">
    <source>
        <dbReference type="PROSITE" id="PS50042"/>
    </source>
</evidence>
<dbReference type="GO" id="GO:0003700">
    <property type="term" value="F:DNA-binding transcription factor activity"/>
    <property type="evidence" value="ECO:0007669"/>
    <property type="project" value="TreeGrafter"/>
</dbReference>
<keyword evidence="3" id="KW-0804">Transcription</keyword>
<dbReference type="Pfam" id="PF13545">
    <property type="entry name" value="HTH_Crp_2"/>
    <property type="match status" value="1"/>
</dbReference>
<dbReference type="InterPro" id="IPR014710">
    <property type="entry name" value="RmlC-like_jellyroll"/>
</dbReference>
<evidence type="ECO:0000313" key="7">
    <source>
        <dbReference type="Proteomes" id="UP000298602"/>
    </source>
</evidence>
<dbReference type="Gene3D" id="2.60.120.10">
    <property type="entry name" value="Jelly Rolls"/>
    <property type="match status" value="1"/>
</dbReference>
<dbReference type="RefSeq" id="WP_137424313.1">
    <property type="nucleotide sequence ID" value="NZ_CP040098.1"/>
</dbReference>
<dbReference type="Pfam" id="PF00027">
    <property type="entry name" value="cNMP_binding"/>
    <property type="match status" value="1"/>
</dbReference>
<dbReference type="InterPro" id="IPR012318">
    <property type="entry name" value="HTH_CRP"/>
</dbReference>
<dbReference type="InterPro" id="IPR000595">
    <property type="entry name" value="cNMP-bd_dom"/>
</dbReference>
<dbReference type="InterPro" id="IPR018490">
    <property type="entry name" value="cNMP-bd_dom_sf"/>
</dbReference>
<sequence length="235" mass="26348">MGCLCEELAGKDMLLSPECIGSLWLFEHLAGEDIEALVEAAERQLLAARKPIFFQGDPARHMFLIKAGRVKLSKVHEDGTEITLDLRQRGDFFGEQMLAEETSYPVSAVCLEKTLVCGFTKERFEALVLERPNIGLQVIRNLSARIRWLTDRADSFSFSTLEKRLYRVLVTVAREHGTAVANGYEIHFPLTHEDLGFLVGAHRVSITRAMKHLKNAGRIIQTGQALVVTLDEELA</sequence>